<dbReference type="InterPro" id="IPR053354">
    <property type="entry name" value="MGDG_epimerase"/>
</dbReference>
<evidence type="ECO:0000313" key="1">
    <source>
        <dbReference type="EMBL" id="KAE8250674.1"/>
    </source>
</evidence>
<dbReference type="Proteomes" id="UP000077521">
    <property type="component" value="Unassembled WGS sequence"/>
</dbReference>
<protein>
    <submittedName>
        <fullName evidence="1">Uncharacterized protein</fullName>
    </submittedName>
</protein>
<organism evidence="1 2">
    <name type="scientific">Tilletia indica</name>
    <dbReference type="NCBI Taxonomy" id="43049"/>
    <lineage>
        <taxon>Eukaryota</taxon>
        <taxon>Fungi</taxon>
        <taxon>Dikarya</taxon>
        <taxon>Basidiomycota</taxon>
        <taxon>Ustilaginomycotina</taxon>
        <taxon>Exobasidiomycetes</taxon>
        <taxon>Tilletiales</taxon>
        <taxon>Tilletiaceae</taxon>
        <taxon>Tilletia</taxon>
    </lineage>
</organism>
<dbReference type="AlphaFoldDB" id="A0A8T8SX67"/>
<keyword evidence="2" id="KW-1185">Reference proteome</keyword>
<comment type="caution">
    <text evidence="1">The sequence shown here is derived from an EMBL/GenBank/DDBJ whole genome shotgun (WGS) entry which is preliminary data.</text>
</comment>
<reference evidence="1" key="2">
    <citation type="journal article" date="2019" name="IMA Fungus">
        <title>Genome sequencing and comparison of five Tilletia species to identify candidate genes for the detection of regulated species infecting wheat.</title>
        <authorList>
            <person name="Nguyen H.D.T."/>
            <person name="Sultana T."/>
            <person name="Kesanakurti P."/>
            <person name="Hambleton S."/>
        </authorList>
    </citation>
    <scope>NUCLEOTIDE SEQUENCE</scope>
    <source>
        <strain evidence="1">DAOMC 236416</strain>
    </source>
</reference>
<gene>
    <name evidence="1" type="ORF">A4X13_0g4501</name>
</gene>
<dbReference type="PANTHER" id="PTHR43558">
    <property type="entry name" value="REDUCTASE, PUTATIVE (AFU_ORTHOLOGUE AFUA_3G10540)-RELATED"/>
    <property type="match status" value="1"/>
</dbReference>
<evidence type="ECO:0000313" key="2">
    <source>
        <dbReference type="Proteomes" id="UP000077521"/>
    </source>
</evidence>
<reference evidence="1" key="1">
    <citation type="submission" date="2016-04" db="EMBL/GenBank/DDBJ databases">
        <authorList>
            <person name="Nguyen H.D."/>
            <person name="Samba Siva P."/>
            <person name="Cullis J."/>
            <person name="Levesque C.A."/>
            <person name="Hambleton S."/>
        </authorList>
    </citation>
    <scope>NUCLEOTIDE SEQUENCE</scope>
    <source>
        <strain evidence="1">DAOMC 236416</strain>
    </source>
</reference>
<sequence length="533" mass="58537">MNSTDLYDKLIKDILDKADRTETPGQDMGLPAASLLALTLDVNHIDIDAEIRGFTRNYPRSDGPEWNEHLINLHPQLEEALGGGAQDMHKINRVPSSAIYGVKMFDDLRSDTAGVRSLEAWKVAFAAFSKNMLAGLDFSHIFIAGGSVLAALTEEDTDIFDTQLRNSDIDIFLYGLTGEEASKKVEEIARVLRTNITNFDERYYVERGVGALSFVPYQSAAGRKVQVVLRLAANPAEILAGFDFDQVCMGYDGTNVWMSLRGIRALCTGYTATMGALSSSFAARIVKYGSRGYGVAVGLPDDDGRHIAKLNAKSGALHDEIKQRYAALPWYRQSNFKVLYSNTKGRAGSLWTHSFSSMSALAGLWAVAHASGRIPELMAEVGSQQSMYGAYEGADRAMAGFPAEGWTEVLQGIILPAQFRFFLQAAAPGVCGRNALIALHDHPTLKDQNDTEYDVCAWQIGAGNMWQPWTGLAAHVHQFLVRAAMLTAWTCWKLMSGAPWLRINYGTALLRAQHLSLSPATSTDQDFTEWIAM</sequence>
<proteinExistence type="predicted"/>
<accession>A0A8T8SX67</accession>
<dbReference type="EMBL" id="LWDF02000299">
    <property type="protein sequence ID" value="KAE8250674.1"/>
    <property type="molecule type" value="Genomic_DNA"/>
</dbReference>
<dbReference type="PANTHER" id="PTHR43558:SF6">
    <property type="entry name" value="REDUCTASE, PUTATIVE (AFU_ORTHOLOGUE AFUA_3G10540)-RELATED"/>
    <property type="match status" value="1"/>
</dbReference>
<name>A0A8T8SX67_9BASI</name>